<evidence type="ECO:0000256" key="1">
    <source>
        <dbReference type="ARBA" id="ARBA00007411"/>
    </source>
</evidence>
<evidence type="ECO:0000256" key="2">
    <source>
        <dbReference type="ARBA" id="ARBA00022768"/>
    </source>
</evidence>
<dbReference type="STRING" id="4795.A0A225UKS0"/>
<organism evidence="7 8">
    <name type="scientific">Phytophthora megakarya</name>
    <dbReference type="NCBI Taxonomy" id="4795"/>
    <lineage>
        <taxon>Eukaryota</taxon>
        <taxon>Sar</taxon>
        <taxon>Stramenopiles</taxon>
        <taxon>Oomycota</taxon>
        <taxon>Peronosporomycetes</taxon>
        <taxon>Peronosporales</taxon>
        <taxon>Peronosporaceae</taxon>
        <taxon>Phytophthora</taxon>
    </lineage>
</organism>
<feature type="domain" description="Translation elongation factor EF1B beta/delta subunit guanine nucleotide exchange" evidence="6">
    <location>
        <begin position="137"/>
        <end position="224"/>
    </location>
</feature>
<dbReference type="InterPro" id="IPR014717">
    <property type="entry name" value="Transl_elong_EF1B/ribsomal_bS6"/>
</dbReference>
<dbReference type="PANTHER" id="PTHR11595">
    <property type="entry name" value="EF-HAND AND COILED-COIL DOMAIN-CONTAINING FAMILY MEMBER"/>
    <property type="match status" value="1"/>
</dbReference>
<dbReference type="Pfam" id="PF00316">
    <property type="entry name" value="FBPase"/>
    <property type="match status" value="1"/>
</dbReference>
<feature type="non-terminal residue" evidence="7">
    <location>
        <position position="338"/>
    </location>
</feature>
<dbReference type="SUPFAM" id="SSF47616">
    <property type="entry name" value="GST C-terminal domain-like"/>
    <property type="match status" value="1"/>
</dbReference>
<dbReference type="CDD" id="cd00292">
    <property type="entry name" value="EF1B"/>
    <property type="match status" value="1"/>
</dbReference>
<comment type="similarity">
    <text evidence="1">Belongs to the EF-1-beta/EF-1-delta family.</text>
</comment>
<dbReference type="FunFam" id="3.30.70.60:FF:000001">
    <property type="entry name" value="Elongation factor 1-beta 1 like"/>
    <property type="match status" value="1"/>
</dbReference>
<dbReference type="PANTHER" id="PTHR11595:SF21">
    <property type="entry name" value="ELONGATION FACTOR 1-BETA"/>
    <property type="match status" value="1"/>
</dbReference>
<dbReference type="GO" id="GO:0005085">
    <property type="term" value="F:guanyl-nucleotide exchange factor activity"/>
    <property type="evidence" value="ECO:0007669"/>
    <property type="project" value="TreeGrafter"/>
</dbReference>
<keyword evidence="3" id="KW-0648">Protein biosynthesis</keyword>
<name>A0A225UKS0_9STRA</name>
<dbReference type="Proteomes" id="UP000198211">
    <property type="component" value="Unassembled WGS sequence"/>
</dbReference>
<comment type="caution">
    <text evidence="7">The sequence shown here is derived from an EMBL/GenBank/DDBJ whole genome shotgun (WGS) entry which is preliminary data.</text>
</comment>
<dbReference type="InterPro" id="IPR028343">
    <property type="entry name" value="FBPtase"/>
</dbReference>
<dbReference type="SUPFAM" id="SSF56655">
    <property type="entry name" value="Carbohydrate phosphatase"/>
    <property type="match status" value="1"/>
</dbReference>
<dbReference type="Gene3D" id="3.30.70.60">
    <property type="match status" value="1"/>
</dbReference>
<evidence type="ECO:0000259" key="6">
    <source>
        <dbReference type="SMART" id="SM00888"/>
    </source>
</evidence>
<protein>
    <recommendedName>
        <fullName evidence="6">Translation elongation factor EF1B beta/delta subunit guanine nucleotide exchange domain-containing protein</fullName>
    </recommendedName>
</protein>
<sequence length="338" mass="36675">MGMTFDNLDQDAGLKKLNGFLTNRSYIEGFQFSAADAALFKQFSSVPDAAKFANVYRWYVHIAAKLGLRAVLVTKAAPKAAPKAAAKAAPKEEEEDDDDDLFGDDDEEDDEAAKALAAKRAEAAKAAKKEKKKPVERSQVVIEVKPWEAETDLEELAAKIKALPVEGLTWGEGHKLVPVAFGIKKLLVQCVIIDDLVLLDDITDAIEGFEDYVQSVDVASMNKLKGTTSTREVTTLKSMVFMGHSATTFSIMGITEIDHSNPITLNRFILGEKEIQGNADLSVLFSSIELACKVIASSVRRAGLTGLYGLDGSENATGDQVKKLDVLSNEVFINSLKV</sequence>
<dbReference type="GO" id="GO:0003746">
    <property type="term" value="F:translation elongation factor activity"/>
    <property type="evidence" value="ECO:0007669"/>
    <property type="project" value="UniProtKB-KW"/>
</dbReference>
<reference evidence="8" key="1">
    <citation type="submission" date="2017-03" db="EMBL/GenBank/DDBJ databases">
        <title>Phytopthora megakarya and P. palmivora, two closely related causual agents of cacao black pod achieved similar genome size and gene model numbers by different mechanisms.</title>
        <authorList>
            <person name="Ali S."/>
            <person name="Shao J."/>
            <person name="Larry D.J."/>
            <person name="Kronmiller B."/>
            <person name="Shen D."/>
            <person name="Strem M.D."/>
            <person name="Melnick R.L."/>
            <person name="Guiltinan M.J."/>
            <person name="Tyler B.M."/>
            <person name="Meinhardt L.W."/>
            <person name="Bailey B.A."/>
        </authorList>
    </citation>
    <scope>NUCLEOTIDE SEQUENCE [LARGE SCALE GENOMIC DNA]</scope>
    <source>
        <strain evidence="8">zdho120</strain>
    </source>
</reference>
<dbReference type="GO" id="GO:0005829">
    <property type="term" value="C:cytosol"/>
    <property type="evidence" value="ECO:0007669"/>
    <property type="project" value="TreeGrafter"/>
</dbReference>
<dbReference type="EMBL" id="NBNE01017393">
    <property type="protein sequence ID" value="OWY92749.1"/>
    <property type="molecule type" value="Genomic_DNA"/>
</dbReference>
<keyword evidence="2" id="KW-0251">Elongation factor</keyword>
<dbReference type="SMART" id="SM00888">
    <property type="entry name" value="EF1_GNE"/>
    <property type="match status" value="1"/>
</dbReference>
<feature type="compositionally biased region" description="Acidic residues" evidence="5">
    <location>
        <begin position="92"/>
        <end position="106"/>
    </location>
</feature>
<keyword evidence="4" id="KW-0378">Hydrolase</keyword>
<dbReference type="Gene3D" id="3.30.540.10">
    <property type="entry name" value="Fructose-1,6-Bisphosphatase, subunit A, domain 1"/>
    <property type="match status" value="1"/>
</dbReference>
<evidence type="ECO:0000256" key="5">
    <source>
        <dbReference type="SAM" id="MobiDB-lite"/>
    </source>
</evidence>
<dbReference type="SUPFAM" id="SSF54984">
    <property type="entry name" value="eEF-1beta-like"/>
    <property type="match status" value="1"/>
</dbReference>
<keyword evidence="8" id="KW-1185">Reference proteome</keyword>
<dbReference type="Gene3D" id="1.20.1050.10">
    <property type="match status" value="1"/>
</dbReference>
<accession>A0A225UKS0</accession>
<dbReference type="AlphaFoldDB" id="A0A225UKS0"/>
<dbReference type="InterPro" id="IPR014038">
    <property type="entry name" value="EF1B_bsu/dsu_GNE"/>
</dbReference>
<comment type="similarity">
    <text evidence="4">Belongs to the FBPase class 1 family.</text>
</comment>
<feature type="region of interest" description="Disordered" evidence="5">
    <location>
        <begin position="82"/>
        <end position="106"/>
    </location>
</feature>
<gene>
    <name evidence="7" type="ORF">PHMEG_00038115</name>
</gene>
<dbReference type="InterPro" id="IPR033391">
    <property type="entry name" value="FBPase_N"/>
</dbReference>
<keyword evidence="4" id="KW-0119">Carbohydrate metabolism</keyword>
<dbReference type="InterPro" id="IPR036219">
    <property type="entry name" value="eEF-1beta-like_sf"/>
</dbReference>
<evidence type="ECO:0000313" key="7">
    <source>
        <dbReference type="EMBL" id="OWY92749.1"/>
    </source>
</evidence>
<dbReference type="Pfam" id="PF00736">
    <property type="entry name" value="EF1_GNE"/>
    <property type="match status" value="1"/>
</dbReference>
<proteinExistence type="inferred from homology"/>
<evidence type="ECO:0000256" key="3">
    <source>
        <dbReference type="ARBA" id="ARBA00022917"/>
    </source>
</evidence>
<dbReference type="PRINTS" id="PR00115">
    <property type="entry name" value="F16BPHPHTASE"/>
</dbReference>
<dbReference type="InterPro" id="IPR036282">
    <property type="entry name" value="Glutathione-S-Trfase_C_sf"/>
</dbReference>
<dbReference type="GO" id="GO:0042132">
    <property type="term" value="F:fructose 1,6-bisphosphate 1-phosphatase activity"/>
    <property type="evidence" value="ECO:0007669"/>
    <property type="project" value="InterPro"/>
</dbReference>
<evidence type="ECO:0000256" key="4">
    <source>
        <dbReference type="RuleBase" id="RU000508"/>
    </source>
</evidence>
<dbReference type="GO" id="GO:0005853">
    <property type="term" value="C:eukaryotic translation elongation factor 1 complex"/>
    <property type="evidence" value="ECO:0007669"/>
    <property type="project" value="InterPro"/>
</dbReference>
<evidence type="ECO:0000313" key="8">
    <source>
        <dbReference type="Proteomes" id="UP000198211"/>
    </source>
</evidence>
<dbReference type="OrthoDB" id="331763at2759"/>
<dbReference type="InterPro" id="IPR049720">
    <property type="entry name" value="EF1B_bsu/dsu"/>
</dbReference>